<name>A0A1F6DNP8_9BACT</name>
<dbReference type="Proteomes" id="UP000178532">
    <property type="component" value="Unassembled WGS sequence"/>
</dbReference>
<sequence length="60" mass="6787">MKISAFPINEDMGNFPLSVPVTQIDEHQIIQQQIFAPHCYVGKSEGRAVTKFNVQTVARR</sequence>
<evidence type="ECO:0000313" key="1">
    <source>
        <dbReference type="EMBL" id="OGG62910.1"/>
    </source>
</evidence>
<organism evidence="1 2">
    <name type="scientific">Candidatus Kaiserbacteria bacterium RIFCSPHIGHO2_02_FULL_54_22</name>
    <dbReference type="NCBI Taxonomy" id="1798495"/>
    <lineage>
        <taxon>Bacteria</taxon>
        <taxon>Candidatus Kaiseribacteriota</taxon>
    </lineage>
</organism>
<gene>
    <name evidence="1" type="ORF">A3C19_02195</name>
</gene>
<accession>A0A1F6DNP8</accession>
<dbReference type="AlphaFoldDB" id="A0A1F6DNP8"/>
<proteinExistence type="predicted"/>
<reference evidence="1 2" key="1">
    <citation type="journal article" date="2016" name="Nat. Commun.">
        <title>Thousands of microbial genomes shed light on interconnected biogeochemical processes in an aquifer system.</title>
        <authorList>
            <person name="Anantharaman K."/>
            <person name="Brown C.T."/>
            <person name="Hug L.A."/>
            <person name="Sharon I."/>
            <person name="Castelle C.J."/>
            <person name="Probst A.J."/>
            <person name="Thomas B.C."/>
            <person name="Singh A."/>
            <person name="Wilkins M.J."/>
            <person name="Karaoz U."/>
            <person name="Brodie E.L."/>
            <person name="Williams K.H."/>
            <person name="Hubbard S.S."/>
            <person name="Banfield J.F."/>
        </authorList>
    </citation>
    <scope>NUCLEOTIDE SEQUENCE [LARGE SCALE GENOMIC DNA]</scope>
</reference>
<dbReference type="STRING" id="1798495.A3C19_02195"/>
<protein>
    <submittedName>
        <fullName evidence="1">Uncharacterized protein</fullName>
    </submittedName>
</protein>
<evidence type="ECO:0000313" key="2">
    <source>
        <dbReference type="Proteomes" id="UP000178532"/>
    </source>
</evidence>
<dbReference type="EMBL" id="MFLI01000001">
    <property type="protein sequence ID" value="OGG62910.1"/>
    <property type="molecule type" value="Genomic_DNA"/>
</dbReference>
<comment type="caution">
    <text evidence="1">The sequence shown here is derived from an EMBL/GenBank/DDBJ whole genome shotgun (WGS) entry which is preliminary data.</text>
</comment>